<keyword evidence="2" id="KW-1133">Transmembrane helix</keyword>
<evidence type="ECO:0000256" key="2">
    <source>
        <dbReference type="SAM" id="Phobius"/>
    </source>
</evidence>
<keyword evidence="5" id="KW-1185">Reference proteome</keyword>
<accession>A0A6F8XMI0</accession>
<proteinExistence type="predicted"/>
<feature type="chain" id="PRO_5038861980" description="LysM domain-containing protein" evidence="3">
    <location>
        <begin position="28"/>
        <end position="545"/>
    </location>
</feature>
<gene>
    <name evidence="4" type="ORF">Pflav_014010</name>
</gene>
<keyword evidence="2" id="KW-0472">Membrane</keyword>
<sequence length="545" mass="56846">MERGCGSRLLRLWAALLLAVLSVPLGPADLAAAEAPGETGRYYIVRPPVDGQREYLYDIALRTLGNGNRFREIIELNKGRKQPDGATFTDGVELGPGWILVLPRDARGEGVRAGALPPIGAQSARPRPSTAAPRSSAATPQGSPSPTATRPPSRSPATSPPAVDPAATVAAGSPPTTEPHRLATFGRVLTWGGAGVLAVLLGLGLLTIVRRSLHRMRPVPVENGPWPPQRHHTPTPAELGMLAAAGARVPPVPPLAAEQWMSEPLLSELSMMEPGLAEHQLAAHGLEEPVMAEQRLADLRTTELTQLHTADLRTTAPVATPPAPHWPPALTAWPTPEPFTPPSPGLNGTEAAGVPWDTSDLPRPALPADDDVPYVRADMVSEVGPILVRLAGVATGPTTPPYAWLAQTELAPAASVPLVLGGKGPWRFHVDLGRTPDVFTLVGAAEDCRRLAAGYARQLHAGGVAVAVVGDALGPELFDGCQSLAAIPEPDALPADPCVVITAGLAEGAGAEMRGLVAATRGRCVPMVIGQVADSRWSAQIGLDD</sequence>
<reference evidence="4 5" key="1">
    <citation type="submission" date="2020-03" db="EMBL/GenBank/DDBJ databases">
        <title>Whole genome shotgun sequence of Phytohabitans flavus NBRC 107702.</title>
        <authorList>
            <person name="Komaki H."/>
            <person name="Tamura T."/>
        </authorList>
    </citation>
    <scope>NUCLEOTIDE SEQUENCE [LARGE SCALE GENOMIC DNA]</scope>
    <source>
        <strain evidence="4 5">NBRC 107702</strain>
    </source>
</reference>
<evidence type="ECO:0000313" key="5">
    <source>
        <dbReference type="Proteomes" id="UP000502508"/>
    </source>
</evidence>
<reference evidence="4 5" key="2">
    <citation type="submission" date="2020-03" db="EMBL/GenBank/DDBJ databases">
        <authorList>
            <person name="Ichikawa N."/>
            <person name="Kimura A."/>
            <person name="Kitahashi Y."/>
            <person name="Uohara A."/>
        </authorList>
    </citation>
    <scope>NUCLEOTIDE SEQUENCE [LARGE SCALE GENOMIC DNA]</scope>
    <source>
        <strain evidence="4 5">NBRC 107702</strain>
    </source>
</reference>
<evidence type="ECO:0000256" key="1">
    <source>
        <dbReference type="SAM" id="MobiDB-lite"/>
    </source>
</evidence>
<evidence type="ECO:0000256" key="3">
    <source>
        <dbReference type="SAM" id="SignalP"/>
    </source>
</evidence>
<name>A0A6F8XMI0_9ACTN</name>
<organism evidence="4 5">
    <name type="scientific">Phytohabitans flavus</name>
    <dbReference type="NCBI Taxonomy" id="1076124"/>
    <lineage>
        <taxon>Bacteria</taxon>
        <taxon>Bacillati</taxon>
        <taxon>Actinomycetota</taxon>
        <taxon>Actinomycetes</taxon>
        <taxon>Micromonosporales</taxon>
        <taxon>Micromonosporaceae</taxon>
    </lineage>
</organism>
<dbReference type="AlphaFoldDB" id="A0A6F8XMI0"/>
<feature type="transmembrane region" description="Helical" evidence="2">
    <location>
        <begin position="188"/>
        <end position="209"/>
    </location>
</feature>
<dbReference type="KEGG" id="pfla:Pflav_014010"/>
<dbReference type="EMBL" id="AP022870">
    <property type="protein sequence ID" value="BCB74991.1"/>
    <property type="molecule type" value="Genomic_DNA"/>
</dbReference>
<dbReference type="Proteomes" id="UP000502508">
    <property type="component" value="Chromosome"/>
</dbReference>
<keyword evidence="3" id="KW-0732">Signal</keyword>
<feature type="compositionally biased region" description="Low complexity" evidence="1">
    <location>
        <begin position="121"/>
        <end position="157"/>
    </location>
</feature>
<evidence type="ECO:0000313" key="4">
    <source>
        <dbReference type="EMBL" id="BCB74991.1"/>
    </source>
</evidence>
<protein>
    <recommendedName>
        <fullName evidence="6">LysM domain-containing protein</fullName>
    </recommendedName>
</protein>
<feature type="signal peptide" evidence="3">
    <location>
        <begin position="1"/>
        <end position="27"/>
    </location>
</feature>
<dbReference type="RefSeq" id="WP_173034554.1">
    <property type="nucleotide sequence ID" value="NZ_AP022870.1"/>
</dbReference>
<evidence type="ECO:0008006" key="6">
    <source>
        <dbReference type="Google" id="ProtNLM"/>
    </source>
</evidence>
<feature type="region of interest" description="Disordered" evidence="1">
    <location>
        <begin position="112"/>
        <end position="178"/>
    </location>
</feature>
<keyword evidence="2" id="KW-0812">Transmembrane</keyword>